<evidence type="ECO:0000256" key="6">
    <source>
        <dbReference type="ARBA" id="ARBA00022741"/>
    </source>
</evidence>
<feature type="transmembrane region" description="Helical" evidence="11">
    <location>
        <begin position="253"/>
        <end position="271"/>
    </location>
</feature>
<dbReference type="InterPro" id="IPR023298">
    <property type="entry name" value="ATPase_P-typ_TM_dom_sf"/>
</dbReference>
<dbReference type="SUPFAM" id="SSF55008">
    <property type="entry name" value="HMA, heavy metal-associated domain"/>
    <property type="match status" value="1"/>
</dbReference>
<dbReference type="InterPro" id="IPR023214">
    <property type="entry name" value="HAD_sf"/>
</dbReference>
<comment type="subcellular location">
    <subcellularLocation>
        <location evidence="1">Cell membrane</location>
        <topology evidence="1">Multi-pass membrane protein</topology>
    </subcellularLocation>
</comment>
<evidence type="ECO:0000313" key="14">
    <source>
        <dbReference type="Proteomes" id="UP000001431"/>
    </source>
</evidence>
<dbReference type="InterPro" id="IPR036163">
    <property type="entry name" value="HMA_dom_sf"/>
</dbReference>
<dbReference type="Gene3D" id="2.70.150.10">
    <property type="entry name" value="Calcium-transporting ATPase, cytoplasmic transduction domain A"/>
    <property type="match status" value="1"/>
</dbReference>
<evidence type="ECO:0000256" key="3">
    <source>
        <dbReference type="ARBA" id="ARBA00022475"/>
    </source>
</evidence>
<dbReference type="InterPro" id="IPR044492">
    <property type="entry name" value="P_typ_ATPase_HD_dom"/>
</dbReference>
<dbReference type="InterPro" id="IPR027256">
    <property type="entry name" value="P-typ_ATPase_IB"/>
</dbReference>
<feature type="transmembrane region" description="Helical" evidence="11">
    <location>
        <begin position="742"/>
        <end position="764"/>
    </location>
</feature>
<dbReference type="Pfam" id="PF00122">
    <property type="entry name" value="E1-E2_ATPase"/>
    <property type="match status" value="1"/>
</dbReference>
<dbReference type="EMBL" id="CP000561">
    <property type="protein sequence ID" value="ABO08153.1"/>
    <property type="molecule type" value="Genomic_DNA"/>
</dbReference>
<dbReference type="GO" id="GO:0005886">
    <property type="term" value="C:plasma membrane"/>
    <property type="evidence" value="ECO:0007669"/>
    <property type="project" value="UniProtKB-SubCell"/>
</dbReference>
<dbReference type="Pfam" id="PF00702">
    <property type="entry name" value="Hydrolase"/>
    <property type="match status" value="1"/>
</dbReference>
<keyword evidence="3" id="KW-1003">Cell membrane</keyword>
<reference evidence="13" key="1">
    <citation type="submission" date="2007-02" db="EMBL/GenBank/DDBJ databases">
        <title>Complete sequence of Pyrobaculum calidifontis JCM 11548.</title>
        <authorList>
            <consortium name="US DOE Joint Genome Institute"/>
            <person name="Copeland A."/>
            <person name="Lucas S."/>
            <person name="Lapidus A."/>
            <person name="Barry K."/>
            <person name="Glavina del Rio T."/>
            <person name="Dalin E."/>
            <person name="Tice H."/>
            <person name="Pitluck S."/>
            <person name="Chain P."/>
            <person name="Malfatti S."/>
            <person name="Shin M."/>
            <person name="Vergez L."/>
            <person name="Schmutz J."/>
            <person name="Larimer F."/>
            <person name="Land M."/>
            <person name="Hauser L."/>
            <person name="Kyrpides N."/>
            <person name="Mikhailova N."/>
            <person name="Cozen A.E."/>
            <person name="Fitz-Gibbon S.T."/>
            <person name="House C.H."/>
            <person name="Saltikov C."/>
            <person name="Lowe T.M."/>
            <person name="Richardson P."/>
        </authorList>
    </citation>
    <scope>NUCLEOTIDE SEQUENCE [LARGE SCALE GENOMIC DNA]</scope>
    <source>
        <strain evidence="13">JCM 11548</strain>
    </source>
</reference>
<keyword evidence="8" id="KW-1278">Translocase</keyword>
<dbReference type="PRINTS" id="PR00119">
    <property type="entry name" value="CATATPASE"/>
</dbReference>
<dbReference type="Gene3D" id="3.40.50.1000">
    <property type="entry name" value="HAD superfamily/HAD-like"/>
    <property type="match status" value="1"/>
</dbReference>
<evidence type="ECO:0000256" key="5">
    <source>
        <dbReference type="ARBA" id="ARBA00022723"/>
    </source>
</evidence>
<evidence type="ECO:0000256" key="4">
    <source>
        <dbReference type="ARBA" id="ARBA00022692"/>
    </source>
</evidence>
<dbReference type="InterPro" id="IPR017969">
    <property type="entry name" value="Heavy-metal-associated_CS"/>
</dbReference>
<keyword evidence="4 11" id="KW-0812">Transmembrane</keyword>
<dbReference type="InterPro" id="IPR018303">
    <property type="entry name" value="ATPase_P-typ_P_site"/>
</dbReference>
<dbReference type="eggNOG" id="arCOG02763">
    <property type="taxonomic scope" value="Archaea"/>
</dbReference>
<dbReference type="SFLD" id="SFLDG00002">
    <property type="entry name" value="C1.7:_P-type_atpase_like"/>
    <property type="match status" value="1"/>
</dbReference>
<feature type="transmembrane region" description="Helical" evidence="11">
    <location>
        <begin position="173"/>
        <end position="193"/>
    </location>
</feature>
<dbReference type="InterPro" id="IPR059000">
    <property type="entry name" value="ATPase_P-type_domA"/>
</dbReference>
<dbReference type="NCBIfam" id="TIGR01525">
    <property type="entry name" value="ATPase-IB_hvy"/>
    <property type="match status" value="1"/>
</dbReference>
<dbReference type="GO" id="GO:0055070">
    <property type="term" value="P:copper ion homeostasis"/>
    <property type="evidence" value="ECO:0007669"/>
    <property type="project" value="TreeGrafter"/>
</dbReference>
<dbReference type="InterPro" id="IPR008250">
    <property type="entry name" value="ATPase_P-typ_transduc_dom_A_sf"/>
</dbReference>
<feature type="transmembrane region" description="Helical" evidence="11">
    <location>
        <begin position="439"/>
        <end position="463"/>
    </location>
</feature>
<dbReference type="GO" id="GO:0043682">
    <property type="term" value="F:P-type divalent copper transporter activity"/>
    <property type="evidence" value="ECO:0007669"/>
    <property type="project" value="TreeGrafter"/>
</dbReference>
<feature type="transmembrane region" description="Helical" evidence="11">
    <location>
        <begin position="770"/>
        <end position="787"/>
    </location>
</feature>
<dbReference type="PANTHER" id="PTHR43520:SF8">
    <property type="entry name" value="P-TYPE CU(+) TRANSPORTER"/>
    <property type="match status" value="1"/>
</dbReference>
<dbReference type="SFLD" id="SFLDF00027">
    <property type="entry name" value="p-type_atpase"/>
    <property type="match status" value="1"/>
</dbReference>
<proteinExistence type="inferred from homology"/>
<dbReference type="InterPro" id="IPR036412">
    <property type="entry name" value="HAD-like_sf"/>
</dbReference>
<feature type="transmembrane region" description="Helical" evidence="11">
    <location>
        <begin position="405"/>
        <end position="427"/>
    </location>
</feature>
<accession>A3MU36</accession>
<dbReference type="InterPro" id="IPR001757">
    <property type="entry name" value="P_typ_ATPase"/>
</dbReference>
<feature type="domain" description="HMA" evidence="12">
    <location>
        <begin position="15"/>
        <end position="81"/>
    </location>
</feature>
<evidence type="ECO:0000256" key="1">
    <source>
        <dbReference type="ARBA" id="ARBA00004651"/>
    </source>
</evidence>
<dbReference type="SUPFAM" id="SSF81665">
    <property type="entry name" value="Calcium ATPase, transmembrane domain M"/>
    <property type="match status" value="1"/>
</dbReference>
<evidence type="ECO:0000256" key="7">
    <source>
        <dbReference type="ARBA" id="ARBA00022840"/>
    </source>
</evidence>
<dbReference type="HOGENOM" id="CLU_001771_0_3_2"/>
<keyword evidence="9 11" id="KW-1133">Transmembrane helix</keyword>
<gene>
    <name evidence="13" type="ordered locus">Pcal_0727</name>
</gene>
<dbReference type="PROSITE" id="PS01047">
    <property type="entry name" value="HMA_1"/>
    <property type="match status" value="1"/>
</dbReference>
<dbReference type="GO" id="GO:0005507">
    <property type="term" value="F:copper ion binding"/>
    <property type="evidence" value="ECO:0007669"/>
    <property type="project" value="TreeGrafter"/>
</dbReference>
<dbReference type="InterPro" id="IPR006121">
    <property type="entry name" value="HMA_dom"/>
</dbReference>
<dbReference type="NCBIfam" id="TIGR01511">
    <property type="entry name" value="ATPase-IB1_Cu"/>
    <property type="match status" value="1"/>
</dbReference>
<dbReference type="SUPFAM" id="SSF81653">
    <property type="entry name" value="Calcium ATPase, transduction domain A"/>
    <property type="match status" value="1"/>
</dbReference>
<dbReference type="STRING" id="410359.Pcal_0727"/>
<dbReference type="AlphaFoldDB" id="A3MU36"/>
<dbReference type="NCBIfam" id="TIGR01494">
    <property type="entry name" value="ATPase_P-type"/>
    <property type="match status" value="1"/>
</dbReference>
<dbReference type="GO" id="GO:0005524">
    <property type="term" value="F:ATP binding"/>
    <property type="evidence" value="ECO:0007669"/>
    <property type="project" value="UniProtKB-KW"/>
</dbReference>
<evidence type="ECO:0000256" key="2">
    <source>
        <dbReference type="ARBA" id="ARBA00006024"/>
    </source>
</evidence>
<evidence type="ECO:0000313" key="13">
    <source>
        <dbReference type="EMBL" id="ABO08153.1"/>
    </source>
</evidence>
<organism evidence="13 14">
    <name type="scientific">Pyrobaculum calidifontis (strain DSM 21063 / JCM 11548 / VA1)</name>
    <dbReference type="NCBI Taxonomy" id="410359"/>
    <lineage>
        <taxon>Archaea</taxon>
        <taxon>Thermoproteota</taxon>
        <taxon>Thermoprotei</taxon>
        <taxon>Thermoproteales</taxon>
        <taxon>Thermoproteaceae</taxon>
        <taxon>Pyrobaculum</taxon>
    </lineage>
</organism>
<protein>
    <submittedName>
        <fullName evidence="13">Heavy metal translocating P-type ATPase</fullName>
    </submittedName>
</protein>
<dbReference type="Gene3D" id="3.40.1110.10">
    <property type="entry name" value="Calcium-transporting ATPase, cytoplasmic domain N"/>
    <property type="match status" value="1"/>
</dbReference>
<dbReference type="SUPFAM" id="SSF56784">
    <property type="entry name" value="HAD-like"/>
    <property type="match status" value="1"/>
</dbReference>
<evidence type="ECO:0000256" key="10">
    <source>
        <dbReference type="ARBA" id="ARBA00023136"/>
    </source>
</evidence>
<dbReference type="GO" id="GO:0016887">
    <property type="term" value="F:ATP hydrolysis activity"/>
    <property type="evidence" value="ECO:0007669"/>
    <property type="project" value="InterPro"/>
</dbReference>
<dbReference type="Pfam" id="PF00403">
    <property type="entry name" value="HMA"/>
    <property type="match status" value="1"/>
</dbReference>
<evidence type="ECO:0000256" key="8">
    <source>
        <dbReference type="ARBA" id="ARBA00022967"/>
    </source>
</evidence>
<keyword evidence="5" id="KW-0479">Metal-binding</keyword>
<dbReference type="Proteomes" id="UP000001431">
    <property type="component" value="Chromosome"/>
</dbReference>
<dbReference type="InterPro" id="IPR023299">
    <property type="entry name" value="ATPase_P-typ_cyto_dom_N"/>
</dbReference>
<dbReference type="FunFam" id="2.70.150.10:FF:000020">
    <property type="entry name" value="Copper-exporting P-type ATPase A"/>
    <property type="match status" value="1"/>
</dbReference>
<dbReference type="PANTHER" id="PTHR43520">
    <property type="entry name" value="ATP7, ISOFORM B"/>
    <property type="match status" value="1"/>
</dbReference>
<dbReference type="PROSITE" id="PS00154">
    <property type="entry name" value="ATPASE_E1_E2"/>
    <property type="match status" value="1"/>
</dbReference>
<sequence>MLGVEVKVGVRVGGRSAVVKVLGMHCATCSLTVQRALLSVRGVRWAEASLASGEARLVVDPEVLDWGELLRAVRGVGYDVYRESAHIVADFRPEEVEAVERAAGGWGVFYVRASPAAGVVYVEYNPLETSVEEVAERVARAGFRVREVRRGEVGVDVDRRAVEAEVRDLGKRLVPAAVAAAVLMLAMVGVLHVPPLAQLALAGVAQFYSGWRFLWGAARAFRNGTANMDTLVALGTLSTFLYSSYAVAVGGHAFFEASAAVIAFVLAGRYVEALMRLRTGEAVKRLAQLQPPRARVKRGEGWVEVEASGVGAGELVEVREGERVPVDGYVEEGVGLVDESAFTGEPLPVEKGRGDLVLAGTALVRGRLVVRATRSGRHTYLAEVVKLVRQAQNARLPIQRLVDRVAGVFTWVVIGVAVATFVGWSAVGAPLSQALLFTASVLVVACPCALGLATPLAVVVGVGRAAERGLLIKNVEAVEKALRARYVAFDKTGTLTVGAPRVAKFVGDGEALALAASAEAKSTHPLGKALVEYAVERGVRLAEPEFFDTFPGQGVYARVDGAVVGVGNEKLVEGLGASIPEDLRRAAEELRGEGYTVAYVVVDGVVRGVVAVGDEVRREAAEVVKRLRAMGLEPVVVSGDHEAAVAKVAARLGIERFYGGADPAAKAEVVRRLKREGGVIFIGDGVNDAPALAEADVGIAVASGTEVAKEAGDVVVRRGDLAKVVEFLELSRKIVGTARFNLFWAFFYNVVLIPVAAGAFYPALYLRPEYAGLAMALSSISVTLNALRLRRA</sequence>
<name>A3MU36_PYRCJ</name>
<keyword evidence="6" id="KW-0547">Nucleotide-binding</keyword>
<dbReference type="SFLD" id="SFLDS00003">
    <property type="entry name" value="Haloacid_Dehalogenase"/>
    <property type="match status" value="1"/>
</dbReference>
<dbReference type="Gene3D" id="3.30.70.100">
    <property type="match status" value="1"/>
</dbReference>
<comment type="similarity">
    <text evidence="2">Belongs to the cation transport ATPase (P-type) (TC 3.A.3) family. Type IB subfamily.</text>
</comment>
<dbReference type="KEGG" id="pcl:Pcal_0727"/>
<dbReference type="PROSITE" id="PS50846">
    <property type="entry name" value="HMA_2"/>
    <property type="match status" value="1"/>
</dbReference>
<dbReference type="CDD" id="cd00371">
    <property type="entry name" value="HMA"/>
    <property type="match status" value="1"/>
</dbReference>
<keyword evidence="14" id="KW-1185">Reference proteome</keyword>
<evidence type="ECO:0000256" key="9">
    <source>
        <dbReference type="ARBA" id="ARBA00022989"/>
    </source>
</evidence>
<evidence type="ECO:0000259" key="12">
    <source>
        <dbReference type="PROSITE" id="PS50846"/>
    </source>
</evidence>
<keyword evidence="10 11" id="KW-0472">Membrane</keyword>
<dbReference type="PRINTS" id="PR00943">
    <property type="entry name" value="CUATPASE"/>
</dbReference>
<evidence type="ECO:0000256" key="11">
    <source>
        <dbReference type="SAM" id="Phobius"/>
    </source>
</evidence>
<dbReference type="eggNOG" id="arCOG01576">
    <property type="taxonomic scope" value="Archaea"/>
</dbReference>
<keyword evidence="7" id="KW-0067">ATP-binding</keyword>